<accession>A0AAD9H730</accession>
<gene>
    <name evidence="2" type="ORF">LX32DRAFT_698266</name>
</gene>
<comment type="caution">
    <text evidence="2">The sequence shown here is derived from an EMBL/GenBank/DDBJ whole genome shotgun (WGS) entry which is preliminary data.</text>
</comment>
<reference evidence="2" key="1">
    <citation type="submission" date="2021-06" db="EMBL/GenBank/DDBJ databases">
        <title>Comparative genomics, transcriptomics and evolutionary studies reveal genomic signatures of adaptation to plant cell wall in hemibiotrophic fungi.</title>
        <authorList>
            <consortium name="DOE Joint Genome Institute"/>
            <person name="Baroncelli R."/>
            <person name="Diaz J.F."/>
            <person name="Benocci T."/>
            <person name="Peng M."/>
            <person name="Battaglia E."/>
            <person name="Haridas S."/>
            <person name="Andreopoulos W."/>
            <person name="Labutti K."/>
            <person name="Pangilinan J."/>
            <person name="Floch G.L."/>
            <person name="Makela M.R."/>
            <person name="Henrissat B."/>
            <person name="Grigoriev I.V."/>
            <person name="Crouch J.A."/>
            <person name="De Vries R.P."/>
            <person name="Sukno S.A."/>
            <person name="Thon M.R."/>
        </authorList>
    </citation>
    <scope>NUCLEOTIDE SEQUENCE</scope>
    <source>
        <strain evidence="2">MAFF235873</strain>
    </source>
</reference>
<protein>
    <submittedName>
        <fullName evidence="2">Uncharacterized protein</fullName>
    </submittedName>
</protein>
<evidence type="ECO:0000256" key="1">
    <source>
        <dbReference type="SAM" id="MobiDB-lite"/>
    </source>
</evidence>
<dbReference type="AlphaFoldDB" id="A0AAD9H730"/>
<dbReference type="EMBL" id="MU843017">
    <property type="protein sequence ID" value="KAK2023001.1"/>
    <property type="molecule type" value="Genomic_DNA"/>
</dbReference>
<dbReference type="Proteomes" id="UP001232148">
    <property type="component" value="Unassembled WGS sequence"/>
</dbReference>
<feature type="compositionally biased region" description="Basic residues" evidence="1">
    <location>
        <begin position="18"/>
        <end position="27"/>
    </location>
</feature>
<sequence length="172" mass="19192">MAFLSTIITGVKRIKTRLSKTRAKPSHKQAPTPLQKTVAVSDPRHETEKLEDAIDLRIKGVKVPFKVLGVRDKGGCKHVQIYAHTPVDDGGDPDTEKAESEEGSQIEVSLVTDKWWKDVVGEVMYVADSNCDGGGKVIYVLFCMVDPDDEVEDEEECIMVRHEFESEDFDAL</sequence>
<feature type="region of interest" description="Disordered" evidence="1">
    <location>
        <begin position="18"/>
        <end position="45"/>
    </location>
</feature>
<proteinExistence type="predicted"/>
<name>A0AAD9H730_9PEZI</name>
<organism evidence="2 3">
    <name type="scientific">Colletotrichum zoysiae</name>
    <dbReference type="NCBI Taxonomy" id="1216348"/>
    <lineage>
        <taxon>Eukaryota</taxon>
        <taxon>Fungi</taxon>
        <taxon>Dikarya</taxon>
        <taxon>Ascomycota</taxon>
        <taxon>Pezizomycotina</taxon>
        <taxon>Sordariomycetes</taxon>
        <taxon>Hypocreomycetidae</taxon>
        <taxon>Glomerellales</taxon>
        <taxon>Glomerellaceae</taxon>
        <taxon>Colletotrichum</taxon>
        <taxon>Colletotrichum graminicola species complex</taxon>
    </lineage>
</organism>
<evidence type="ECO:0000313" key="3">
    <source>
        <dbReference type="Proteomes" id="UP001232148"/>
    </source>
</evidence>
<keyword evidence="3" id="KW-1185">Reference proteome</keyword>
<evidence type="ECO:0000313" key="2">
    <source>
        <dbReference type="EMBL" id="KAK2023001.1"/>
    </source>
</evidence>